<evidence type="ECO:0000256" key="2">
    <source>
        <dbReference type="ARBA" id="ARBA00029447"/>
    </source>
</evidence>
<name>A0A7C4GHW6_9BACT</name>
<dbReference type="GO" id="GO:0004888">
    <property type="term" value="F:transmembrane signaling receptor activity"/>
    <property type="evidence" value="ECO:0007669"/>
    <property type="project" value="InterPro"/>
</dbReference>
<dbReference type="SMART" id="SM00283">
    <property type="entry name" value="MA"/>
    <property type="match status" value="1"/>
</dbReference>
<dbReference type="GO" id="GO:0016020">
    <property type="term" value="C:membrane"/>
    <property type="evidence" value="ECO:0007669"/>
    <property type="project" value="InterPro"/>
</dbReference>
<proteinExistence type="inferred from homology"/>
<keyword evidence="5" id="KW-1133">Transmembrane helix</keyword>
<keyword evidence="4" id="KW-0175">Coiled coil</keyword>
<protein>
    <recommendedName>
        <fullName evidence="9">Methyl-accepting chemotaxis protein</fullName>
    </recommendedName>
</protein>
<dbReference type="InterPro" id="IPR003660">
    <property type="entry name" value="HAMP_dom"/>
</dbReference>
<feature type="coiled-coil region" evidence="4">
    <location>
        <begin position="301"/>
        <end position="346"/>
    </location>
</feature>
<evidence type="ECO:0000256" key="3">
    <source>
        <dbReference type="PROSITE-ProRule" id="PRU00284"/>
    </source>
</evidence>
<evidence type="ECO:0008006" key="9">
    <source>
        <dbReference type="Google" id="ProtNLM"/>
    </source>
</evidence>
<dbReference type="PANTHER" id="PTHR32089">
    <property type="entry name" value="METHYL-ACCEPTING CHEMOTAXIS PROTEIN MCPB"/>
    <property type="match status" value="1"/>
</dbReference>
<evidence type="ECO:0000256" key="1">
    <source>
        <dbReference type="ARBA" id="ARBA00023224"/>
    </source>
</evidence>
<keyword evidence="1 3" id="KW-0807">Transducer</keyword>
<dbReference type="Pfam" id="PF00015">
    <property type="entry name" value="MCPsignal"/>
    <property type="match status" value="1"/>
</dbReference>
<sequence length="583" mass="64022">MLTKDSLCVYLLSRNLSNSQNSKTLGGIQVSIKSVLLVSITVLTVASITLLNFVSGKLVTDLLGTKALEFLRAVAANLDKEALNRVVESMDSNTEDYRALNAYLIRAREVSSFKYLYTVKIEGSKLTYLVDGLPPTAEGFSALGESEDLPLKGYEGGKEFYTGLYKDENWGVLQTASVPIIYKGKLIAWIAGDFDAGYVKQIRLRINVIFLGIVLTFSVVILIVFALALKKMGLLYAVFERLGNGDLSFEISVKGKDEVSKILSAGENMRQNMRSLISTLSEKIMQIVKVSSEGVDSSKSILKAVSNLEKSNEELQRFTEDLHSSLEEMTATAQQINASVNTLVDEIGSISRATESVTNATNAGKEALSSSVDFAQVVLRSIEDFTERVKQLRYKSSNIGEVLNEITSIAEQTNLLALNAAIEAARAGELGRGFAVVADEIRKLAEQSKQAAHRITLILGDITAASDNVSRETVENRNTVNELVERIIHAQQKYGEIESVVKNITEEITNLHTLSEEQKAAINQFVNSMTTITSGADNLVKLVSEIENVIQNIRSLSKKQSEFSEELDMIAKDLSLRQSIFKV</sequence>
<feature type="domain" description="Methyl-accepting transducer" evidence="6">
    <location>
        <begin position="297"/>
        <end position="533"/>
    </location>
</feature>
<feature type="domain" description="HAMP" evidence="7">
    <location>
        <begin position="237"/>
        <end position="278"/>
    </location>
</feature>
<dbReference type="GO" id="GO:0006935">
    <property type="term" value="P:chemotaxis"/>
    <property type="evidence" value="ECO:0007669"/>
    <property type="project" value="InterPro"/>
</dbReference>
<organism evidence="8">
    <name type="scientific">Fervidobacterium thailandense</name>
    <dbReference type="NCBI Taxonomy" id="1008305"/>
    <lineage>
        <taxon>Bacteria</taxon>
        <taxon>Thermotogati</taxon>
        <taxon>Thermotogota</taxon>
        <taxon>Thermotogae</taxon>
        <taxon>Thermotogales</taxon>
        <taxon>Fervidobacteriaceae</taxon>
        <taxon>Fervidobacterium</taxon>
    </lineage>
</organism>
<dbReference type="Gene3D" id="1.10.8.500">
    <property type="entry name" value="HAMP domain in histidine kinase"/>
    <property type="match status" value="1"/>
</dbReference>
<gene>
    <name evidence="8" type="ORF">ENT77_05570</name>
</gene>
<comment type="similarity">
    <text evidence="2">Belongs to the methyl-accepting chemotaxis (MCP) protein family.</text>
</comment>
<evidence type="ECO:0000259" key="6">
    <source>
        <dbReference type="PROSITE" id="PS50111"/>
    </source>
</evidence>
<keyword evidence="5" id="KW-0812">Transmembrane</keyword>
<evidence type="ECO:0000256" key="5">
    <source>
        <dbReference type="SAM" id="Phobius"/>
    </source>
</evidence>
<dbReference type="PROSITE" id="PS50111">
    <property type="entry name" value="CHEMOTAXIS_TRANSDUC_2"/>
    <property type="match status" value="1"/>
</dbReference>
<dbReference type="GO" id="GO:0007165">
    <property type="term" value="P:signal transduction"/>
    <property type="evidence" value="ECO:0007669"/>
    <property type="project" value="UniProtKB-KW"/>
</dbReference>
<dbReference type="EMBL" id="DSZY01000027">
    <property type="protein sequence ID" value="HGU40648.1"/>
    <property type="molecule type" value="Genomic_DNA"/>
</dbReference>
<dbReference type="InterPro" id="IPR004090">
    <property type="entry name" value="Chemotax_Me-accpt_rcpt"/>
</dbReference>
<feature type="coiled-coil region" evidence="4">
    <location>
        <begin position="539"/>
        <end position="566"/>
    </location>
</feature>
<dbReference type="InterPro" id="IPR004089">
    <property type="entry name" value="MCPsignal_dom"/>
</dbReference>
<dbReference type="SUPFAM" id="SSF58104">
    <property type="entry name" value="Methyl-accepting chemotaxis protein (MCP) signaling domain"/>
    <property type="match status" value="1"/>
</dbReference>
<dbReference type="PROSITE" id="PS50885">
    <property type="entry name" value="HAMP"/>
    <property type="match status" value="1"/>
</dbReference>
<accession>A0A7C4GHW6</accession>
<evidence type="ECO:0000256" key="4">
    <source>
        <dbReference type="SAM" id="Coils"/>
    </source>
</evidence>
<keyword evidence="5" id="KW-0472">Membrane</keyword>
<comment type="caution">
    <text evidence="8">The sequence shown here is derived from an EMBL/GenBank/DDBJ whole genome shotgun (WGS) entry which is preliminary data.</text>
</comment>
<evidence type="ECO:0000313" key="8">
    <source>
        <dbReference type="EMBL" id="HGU40648.1"/>
    </source>
</evidence>
<dbReference type="AlphaFoldDB" id="A0A7C4GHW6"/>
<evidence type="ECO:0000259" key="7">
    <source>
        <dbReference type="PROSITE" id="PS50885"/>
    </source>
</evidence>
<dbReference type="PANTHER" id="PTHR32089:SF112">
    <property type="entry name" value="LYSOZYME-LIKE PROTEIN-RELATED"/>
    <property type="match status" value="1"/>
</dbReference>
<dbReference type="Gene3D" id="1.10.287.950">
    <property type="entry name" value="Methyl-accepting chemotaxis protein"/>
    <property type="match status" value="1"/>
</dbReference>
<feature type="transmembrane region" description="Helical" evidence="5">
    <location>
        <begin position="35"/>
        <end position="54"/>
    </location>
</feature>
<feature type="transmembrane region" description="Helical" evidence="5">
    <location>
        <begin position="208"/>
        <end position="229"/>
    </location>
</feature>
<dbReference type="PRINTS" id="PR00260">
    <property type="entry name" value="CHEMTRNSDUCR"/>
</dbReference>
<reference evidence="8" key="1">
    <citation type="journal article" date="2020" name="mSystems">
        <title>Genome- and Community-Level Interaction Insights into Carbon Utilization and Element Cycling Functions of Hydrothermarchaeota in Hydrothermal Sediment.</title>
        <authorList>
            <person name="Zhou Z."/>
            <person name="Liu Y."/>
            <person name="Xu W."/>
            <person name="Pan J."/>
            <person name="Luo Z.H."/>
            <person name="Li M."/>
        </authorList>
    </citation>
    <scope>NUCLEOTIDE SEQUENCE [LARGE SCALE GENOMIC DNA]</scope>
    <source>
        <strain evidence="8">SpSt-609</strain>
    </source>
</reference>